<evidence type="ECO:0000259" key="4">
    <source>
        <dbReference type="PROSITE" id="PS51000"/>
    </source>
</evidence>
<evidence type="ECO:0000313" key="5">
    <source>
        <dbReference type="EMBL" id="SBV93325.1"/>
    </source>
</evidence>
<dbReference type="PANTHER" id="PTHR30363:SF58">
    <property type="entry name" value="REGULATORY PROTEIN, DEOR FAMILY"/>
    <property type="match status" value="1"/>
</dbReference>
<name>A0A212J2B4_9PROT</name>
<dbReference type="SMART" id="SM01134">
    <property type="entry name" value="DeoRC"/>
    <property type="match status" value="1"/>
</dbReference>
<dbReference type="PRINTS" id="PR00037">
    <property type="entry name" value="HTHLACR"/>
</dbReference>
<dbReference type="InterPro" id="IPR018356">
    <property type="entry name" value="Tscrpt_reg_HTH_DeoR_CS"/>
</dbReference>
<dbReference type="InterPro" id="IPR001034">
    <property type="entry name" value="DeoR_HTH"/>
</dbReference>
<keyword evidence="2" id="KW-0238">DNA-binding</keyword>
<dbReference type="SMART" id="SM00420">
    <property type="entry name" value="HTH_DEOR"/>
    <property type="match status" value="1"/>
</dbReference>
<dbReference type="EMBL" id="FLUO01000001">
    <property type="protein sequence ID" value="SBV93325.1"/>
    <property type="molecule type" value="Genomic_DNA"/>
</dbReference>
<dbReference type="PROSITE" id="PS00894">
    <property type="entry name" value="HTH_DEOR_1"/>
    <property type="match status" value="1"/>
</dbReference>
<reference evidence="5" key="1">
    <citation type="submission" date="2016-04" db="EMBL/GenBank/DDBJ databases">
        <authorList>
            <person name="Evans L.H."/>
            <person name="Alamgir A."/>
            <person name="Owens N."/>
            <person name="Weber N.D."/>
            <person name="Virtaneva K."/>
            <person name="Barbian K."/>
            <person name="Babar A."/>
            <person name="Rosenke K."/>
        </authorList>
    </citation>
    <scope>NUCLEOTIDE SEQUENCE</scope>
    <source>
        <strain evidence="5">86</strain>
    </source>
</reference>
<dbReference type="GO" id="GO:0003700">
    <property type="term" value="F:DNA-binding transcription factor activity"/>
    <property type="evidence" value="ECO:0007669"/>
    <property type="project" value="InterPro"/>
</dbReference>
<dbReference type="InterPro" id="IPR050313">
    <property type="entry name" value="Carb_Metab_HTH_regulators"/>
</dbReference>
<dbReference type="PROSITE" id="PS51000">
    <property type="entry name" value="HTH_DEOR_2"/>
    <property type="match status" value="1"/>
</dbReference>
<dbReference type="PANTHER" id="PTHR30363">
    <property type="entry name" value="HTH-TYPE TRANSCRIPTIONAL REGULATOR SRLR-RELATED"/>
    <property type="match status" value="1"/>
</dbReference>
<dbReference type="GO" id="GO:0003677">
    <property type="term" value="F:DNA binding"/>
    <property type="evidence" value="ECO:0007669"/>
    <property type="project" value="UniProtKB-KW"/>
</dbReference>
<dbReference type="InterPro" id="IPR014036">
    <property type="entry name" value="DeoR-like_C"/>
</dbReference>
<dbReference type="Pfam" id="PF08220">
    <property type="entry name" value="HTH_DeoR"/>
    <property type="match status" value="1"/>
</dbReference>
<gene>
    <name evidence="5" type="primary">ygbI</name>
    <name evidence="5" type="ORF">KL86APRO_10368</name>
</gene>
<protein>
    <submittedName>
        <fullName evidence="5">Uncharacterized HTH-type transcriptional regulator YgbI</fullName>
    </submittedName>
</protein>
<dbReference type="Gene3D" id="1.10.10.10">
    <property type="entry name" value="Winged helix-like DNA-binding domain superfamily/Winged helix DNA-binding domain"/>
    <property type="match status" value="1"/>
</dbReference>
<proteinExistence type="predicted"/>
<evidence type="ECO:0000256" key="2">
    <source>
        <dbReference type="ARBA" id="ARBA00023125"/>
    </source>
</evidence>
<accession>A0A212J2B4</accession>
<keyword evidence="3" id="KW-0804">Transcription</keyword>
<dbReference type="SUPFAM" id="SSF100950">
    <property type="entry name" value="NagB/RpiA/CoA transferase-like"/>
    <property type="match status" value="1"/>
</dbReference>
<evidence type="ECO:0000256" key="3">
    <source>
        <dbReference type="ARBA" id="ARBA00023163"/>
    </source>
</evidence>
<organism evidence="5">
    <name type="scientific">uncultured Alphaproteobacteria bacterium</name>
    <dbReference type="NCBI Taxonomy" id="91750"/>
    <lineage>
        <taxon>Bacteria</taxon>
        <taxon>Pseudomonadati</taxon>
        <taxon>Pseudomonadota</taxon>
        <taxon>Alphaproteobacteria</taxon>
        <taxon>environmental samples</taxon>
    </lineage>
</organism>
<dbReference type="InterPro" id="IPR036388">
    <property type="entry name" value="WH-like_DNA-bd_sf"/>
</dbReference>
<evidence type="ECO:0000256" key="1">
    <source>
        <dbReference type="ARBA" id="ARBA00023015"/>
    </source>
</evidence>
<dbReference type="SUPFAM" id="SSF46785">
    <property type="entry name" value="Winged helix' DNA-binding domain"/>
    <property type="match status" value="1"/>
</dbReference>
<sequence>MIPAERQQCIRELLDARGMVSIADMAEHLGVSRMTVRRDMQALERMGQAMLVSGGARRVGRIGFELPLAEKRDLRAAEKGAIAEKAADLARPGMAVFFDAGTTCLAVAEAIAARPDLRDSILAVTNDFTIVSHLMAHAGCRLYHTGGEVLRDNKSCIGETSAGVISRLNLDLAFVSSSSWNAEWISTPNESKIAVKHAILKATRATYLVSDSSKFGRLGFFNVVRPQEMDGIITDTGLPGPARELLLRAGINLILAEPSAAAEASTRAPTSPIEAR</sequence>
<feature type="domain" description="HTH deoR-type" evidence="4">
    <location>
        <begin position="3"/>
        <end position="58"/>
    </location>
</feature>
<dbReference type="AlphaFoldDB" id="A0A212J2B4"/>
<dbReference type="Gene3D" id="3.40.50.1360">
    <property type="match status" value="1"/>
</dbReference>
<dbReference type="InterPro" id="IPR037171">
    <property type="entry name" value="NagB/RpiA_transferase-like"/>
</dbReference>
<keyword evidence="1" id="KW-0805">Transcription regulation</keyword>
<dbReference type="Pfam" id="PF00455">
    <property type="entry name" value="DeoRC"/>
    <property type="match status" value="1"/>
</dbReference>
<dbReference type="InterPro" id="IPR036390">
    <property type="entry name" value="WH_DNA-bd_sf"/>
</dbReference>